<keyword evidence="8 10" id="KW-1133">Transmembrane helix</keyword>
<evidence type="ECO:0000256" key="10">
    <source>
        <dbReference type="RuleBase" id="RU362022"/>
    </source>
</evidence>
<keyword evidence="6 10" id="KW-0949">S-adenosyl-L-methionine</keyword>
<keyword evidence="4 10" id="KW-0489">Methyltransferase</keyword>
<reference evidence="12" key="1">
    <citation type="journal article" date="2010" name="Genome Biol.">
        <title>Genome sequence of the necrotrophic plant pathogen Pythium ultimum reveals original pathogenicity mechanisms and effector repertoire.</title>
        <authorList>
            <person name="Levesque C.A."/>
            <person name="Brouwer H."/>
            <person name="Cano L."/>
            <person name="Hamilton J.P."/>
            <person name="Holt C."/>
            <person name="Huitema E."/>
            <person name="Raffaele S."/>
            <person name="Robideau G.P."/>
            <person name="Thines M."/>
            <person name="Win J."/>
            <person name="Zerillo M.M."/>
            <person name="Beakes G.W."/>
            <person name="Boore J.L."/>
            <person name="Busam D."/>
            <person name="Dumas B."/>
            <person name="Ferriera S."/>
            <person name="Fuerstenberg S.I."/>
            <person name="Gachon C.M."/>
            <person name="Gaulin E."/>
            <person name="Govers F."/>
            <person name="Grenville-Briggs L."/>
            <person name="Horner N."/>
            <person name="Hostetler J."/>
            <person name="Jiang R.H."/>
            <person name="Johnson J."/>
            <person name="Krajaejun T."/>
            <person name="Lin H."/>
            <person name="Meijer H.J."/>
            <person name="Moore B."/>
            <person name="Morris P."/>
            <person name="Phuntmart V."/>
            <person name="Puiu D."/>
            <person name="Shetty J."/>
            <person name="Stajich J.E."/>
            <person name="Tripathy S."/>
            <person name="Wawra S."/>
            <person name="van West P."/>
            <person name="Whitty B.R."/>
            <person name="Coutinho P.M."/>
            <person name="Henrissat B."/>
            <person name="Martin F."/>
            <person name="Thomas P.D."/>
            <person name="Tyler B.M."/>
            <person name="De Vries R.P."/>
            <person name="Kamoun S."/>
            <person name="Yandell M."/>
            <person name="Tisserat N."/>
            <person name="Buell C.R."/>
        </authorList>
    </citation>
    <scope>NUCLEOTIDE SEQUENCE</scope>
    <source>
        <strain evidence="12">DAOM:BR144</strain>
    </source>
</reference>
<evidence type="ECO:0000313" key="12">
    <source>
        <dbReference type="Proteomes" id="UP000019132"/>
    </source>
</evidence>
<comment type="catalytic activity">
    <reaction evidence="10">
        <text>[protein]-C-terminal S-[(2E,6E)-farnesyl]-L-cysteine + S-adenosyl-L-methionine = [protein]-C-terminal S-[(2E,6E)-farnesyl]-L-cysteine methyl ester + S-adenosyl-L-homocysteine</text>
        <dbReference type="Rhea" id="RHEA:21672"/>
        <dbReference type="Rhea" id="RHEA-COMP:12125"/>
        <dbReference type="Rhea" id="RHEA-COMP:12126"/>
        <dbReference type="ChEBI" id="CHEBI:57856"/>
        <dbReference type="ChEBI" id="CHEBI:59789"/>
        <dbReference type="ChEBI" id="CHEBI:90510"/>
        <dbReference type="ChEBI" id="CHEBI:90511"/>
        <dbReference type="EC" id="2.1.1.100"/>
    </reaction>
</comment>
<dbReference type="HOGENOM" id="CLU_065200_0_2_1"/>
<dbReference type="PANTHER" id="PTHR12714:SF9">
    <property type="entry name" value="PROTEIN-S-ISOPRENYLCYSTEINE O-METHYLTRANSFERASE"/>
    <property type="match status" value="1"/>
</dbReference>
<keyword evidence="10" id="KW-0256">Endoplasmic reticulum</keyword>
<dbReference type="InterPro" id="IPR007269">
    <property type="entry name" value="ICMT_MeTrfase"/>
</dbReference>
<reference evidence="12" key="2">
    <citation type="submission" date="2010-04" db="EMBL/GenBank/DDBJ databases">
        <authorList>
            <person name="Buell R."/>
            <person name="Hamilton J."/>
            <person name="Hostetler J."/>
        </authorList>
    </citation>
    <scope>NUCLEOTIDE SEQUENCE [LARGE SCALE GENOMIC DNA]</scope>
    <source>
        <strain evidence="12">DAOM:BR144</strain>
    </source>
</reference>
<dbReference type="EMBL" id="GL376595">
    <property type="status" value="NOT_ANNOTATED_CDS"/>
    <property type="molecule type" value="Genomic_DNA"/>
</dbReference>
<dbReference type="Gene3D" id="1.20.120.1630">
    <property type="match status" value="1"/>
</dbReference>
<keyword evidence="7 10" id="KW-0812">Transmembrane</keyword>
<evidence type="ECO:0000256" key="2">
    <source>
        <dbReference type="ARBA" id="ARBA00009140"/>
    </source>
</evidence>
<evidence type="ECO:0000256" key="9">
    <source>
        <dbReference type="ARBA" id="ARBA00023136"/>
    </source>
</evidence>
<dbReference type="InterPro" id="IPR025770">
    <property type="entry name" value="PPMT_MeTrfase"/>
</dbReference>
<feature type="transmembrane region" description="Helical" evidence="10">
    <location>
        <begin position="141"/>
        <end position="167"/>
    </location>
</feature>
<dbReference type="STRING" id="431595.K3X9K1"/>
<dbReference type="eggNOG" id="KOG2628">
    <property type="taxonomic scope" value="Eukaryota"/>
</dbReference>
<keyword evidence="9 10" id="KW-0472">Membrane</keyword>
<evidence type="ECO:0000256" key="7">
    <source>
        <dbReference type="ARBA" id="ARBA00022692"/>
    </source>
</evidence>
<dbReference type="OMA" id="IKREEAY"/>
<dbReference type="Pfam" id="PF04140">
    <property type="entry name" value="ICMT"/>
    <property type="match status" value="1"/>
</dbReference>
<feature type="transmembrane region" description="Helical" evidence="10">
    <location>
        <begin position="12"/>
        <end position="39"/>
    </location>
</feature>
<dbReference type="EC" id="2.1.1.100" evidence="3 10"/>
<evidence type="ECO:0000256" key="8">
    <source>
        <dbReference type="ARBA" id="ARBA00022989"/>
    </source>
</evidence>
<evidence type="ECO:0000256" key="1">
    <source>
        <dbReference type="ARBA" id="ARBA00004141"/>
    </source>
</evidence>
<evidence type="ECO:0000256" key="5">
    <source>
        <dbReference type="ARBA" id="ARBA00022679"/>
    </source>
</evidence>
<comment type="caution">
    <text evidence="10">Lacks conserved residue(s) required for the propagation of feature annotation.</text>
</comment>
<keyword evidence="12" id="KW-1185">Reference proteome</keyword>
<dbReference type="GO" id="GO:0005789">
    <property type="term" value="C:endoplasmic reticulum membrane"/>
    <property type="evidence" value="ECO:0007669"/>
    <property type="project" value="UniProtKB-SubCell"/>
</dbReference>
<dbReference type="Proteomes" id="UP000019132">
    <property type="component" value="Unassembled WGS sequence"/>
</dbReference>
<reference evidence="11" key="3">
    <citation type="submission" date="2015-02" db="UniProtKB">
        <authorList>
            <consortium name="EnsemblProtists"/>
        </authorList>
    </citation>
    <scope>IDENTIFICATION</scope>
    <source>
        <strain evidence="11">DAOM BR144</strain>
    </source>
</reference>
<dbReference type="GO" id="GO:0004671">
    <property type="term" value="F:protein C-terminal S-isoprenylcysteine carboxyl O-methyltransferase activity"/>
    <property type="evidence" value="ECO:0007669"/>
    <property type="project" value="UniProtKB-EC"/>
</dbReference>
<comment type="subcellular location">
    <subcellularLocation>
        <location evidence="10">Endoplasmic reticulum membrane</location>
        <topology evidence="10">Multi-pass membrane protein</topology>
    </subcellularLocation>
    <subcellularLocation>
        <location evidence="1">Membrane</location>
        <topology evidence="1">Multi-pass membrane protein</topology>
    </subcellularLocation>
</comment>
<comment type="similarity">
    <text evidence="2 10">Belongs to the class VI-like SAM-binding methyltransferase superfamily. Isoprenylcysteine carboxyl methyltransferase family.</text>
</comment>
<protein>
    <recommendedName>
        <fullName evidence="3 10">Protein-S-isoprenylcysteine O-methyltransferase</fullName>
        <ecNumber evidence="3 10">2.1.1.100</ecNumber>
    </recommendedName>
</protein>
<evidence type="ECO:0000256" key="6">
    <source>
        <dbReference type="ARBA" id="ARBA00022691"/>
    </source>
</evidence>
<dbReference type="EnsemblProtists" id="PYU1_T013900">
    <property type="protein sequence ID" value="PYU1_T013900"/>
    <property type="gene ID" value="PYU1_G013871"/>
</dbReference>
<organism evidence="11 12">
    <name type="scientific">Globisporangium ultimum (strain ATCC 200006 / CBS 805.95 / DAOM BR144)</name>
    <name type="common">Pythium ultimum</name>
    <dbReference type="NCBI Taxonomy" id="431595"/>
    <lineage>
        <taxon>Eukaryota</taxon>
        <taxon>Sar</taxon>
        <taxon>Stramenopiles</taxon>
        <taxon>Oomycota</taxon>
        <taxon>Peronosporomycetes</taxon>
        <taxon>Pythiales</taxon>
        <taxon>Pythiaceae</taxon>
        <taxon>Globisporangium</taxon>
    </lineage>
</organism>
<sequence length="259" mass="29303">MFRSVQFTSDKGLGKVAVAAFGLGFAMALHVALFAYAYLVGPLSASEAAKRVNARSSGGHLDALYYARWECLALWCLYVIALCFFHLSEFMVTASFRPSIVSYESFLLNHSREYHIALTGSCVEFWLEFYLTPAWKLHTSVLVAGLLIVCFGQSFRVAAMATAASNFSHRIEYQKRQEHVLVTHGVYKFVRHPSYLGWFAWTIGSQVLLGNPVCGIGYSIVSWGFFRDRIPYEEHLLLNFFPEEYPKYKARTISGIPFV</sequence>
<evidence type="ECO:0000256" key="3">
    <source>
        <dbReference type="ARBA" id="ARBA00012151"/>
    </source>
</evidence>
<dbReference type="GO" id="GO:0032259">
    <property type="term" value="P:methylation"/>
    <property type="evidence" value="ECO:0007669"/>
    <property type="project" value="UniProtKB-KW"/>
</dbReference>
<dbReference type="PANTHER" id="PTHR12714">
    <property type="entry name" value="PROTEIN-S ISOPRENYLCYSTEINE O-METHYLTRANSFERASE"/>
    <property type="match status" value="1"/>
</dbReference>
<name>K3X9K1_GLOUD</name>
<evidence type="ECO:0000256" key="4">
    <source>
        <dbReference type="ARBA" id="ARBA00022603"/>
    </source>
</evidence>
<accession>K3X9K1</accession>
<dbReference type="InParanoid" id="K3X9K1"/>
<dbReference type="AlphaFoldDB" id="K3X9K1"/>
<keyword evidence="5" id="KW-0808">Transferase</keyword>
<proteinExistence type="inferred from homology"/>
<dbReference type="VEuPathDB" id="FungiDB:PYU1_G013871"/>
<evidence type="ECO:0000313" key="11">
    <source>
        <dbReference type="EnsemblProtists" id="PYU1_T013900"/>
    </source>
</evidence>
<feature type="transmembrane region" description="Helical" evidence="10">
    <location>
        <begin position="72"/>
        <end position="93"/>
    </location>
</feature>
<dbReference type="PROSITE" id="PS51564">
    <property type="entry name" value="SAM_ICMT"/>
    <property type="match status" value="1"/>
</dbReference>